<dbReference type="SUPFAM" id="SSF56672">
    <property type="entry name" value="DNA/RNA polymerases"/>
    <property type="match status" value="1"/>
</dbReference>
<sequence length="148" mass="17181">MRDIRLPEFNKNRSIDEQPALVFGDPHLVRTYQFTTIPRADDAAGSLQERARSSCRAGCFVNTTPARLESAIFHGPQKKDGQVRWISDLRALSKVVKRRQYPLPLINDVLRRRKGYKFFTKLDLSMQYYHLELDEESKHLCTIITPFG</sequence>
<keyword evidence="3" id="KW-1185">Reference proteome</keyword>
<dbReference type="InterPro" id="IPR043128">
    <property type="entry name" value="Rev_trsase/Diguanyl_cyclase"/>
</dbReference>
<dbReference type="OrthoDB" id="775972at2759"/>
<evidence type="ECO:0000313" key="2">
    <source>
        <dbReference type="EMBL" id="EJK77350.1"/>
    </source>
</evidence>
<dbReference type="Gene3D" id="3.10.10.10">
    <property type="entry name" value="HIV Type 1 Reverse Transcriptase, subunit A, domain 1"/>
    <property type="match status" value="1"/>
</dbReference>
<reference evidence="2 3" key="1">
    <citation type="journal article" date="2012" name="Genome Biol.">
        <title>Genome and low-iron response of an oceanic diatom adapted to chronic iron limitation.</title>
        <authorList>
            <person name="Lommer M."/>
            <person name="Specht M."/>
            <person name="Roy A.S."/>
            <person name="Kraemer L."/>
            <person name="Andreson R."/>
            <person name="Gutowska M.A."/>
            <person name="Wolf J."/>
            <person name="Bergner S.V."/>
            <person name="Schilhabel M.B."/>
            <person name="Klostermeier U.C."/>
            <person name="Beiko R.G."/>
            <person name="Rosenstiel P."/>
            <person name="Hippler M."/>
            <person name="Laroche J."/>
        </authorList>
    </citation>
    <scope>NUCLEOTIDE SEQUENCE [LARGE SCALE GENOMIC DNA]</scope>
    <source>
        <strain evidence="2 3">CCMP1005</strain>
    </source>
</reference>
<name>K0TIE6_THAOC</name>
<protein>
    <recommendedName>
        <fullName evidence="1">Reverse transcriptase domain-containing protein</fullName>
    </recommendedName>
</protein>
<dbReference type="EMBL" id="AGNL01000994">
    <property type="protein sequence ID" value="EJK77350.1"/>
    <property type="molecule type" value="Genomic_DNA"/>
</dbReference>
<dbReference type="InterPro" id="IPR043502">
    <property type="entry name" value="DNA/RNA_pol_sf"/>
</dbReference>
<evidence type="ECO:0000259" key="1">
    <source>
        <dbReference type="PROSITE" id="PS50878"/>
    </source>
</evidence>
<comment type="caution">
    <text evidence="2">The sequence shown here is derived from an EMBL/GenBank/DDBJ whole genome shotgun (WGS) entry which is preliminary data.</text>
</comment>
<gene>
    <name evidence="2" type="ORF">THAOC_00822</name>
</gene>
<feature type="domain" description="Reverse transcriptase" evidence="1">
    <location>
        <begin position="56"/>
        <end position="148"/>
    </location>
</feature>
<organism evidence="2 3">
    <name type="scientific">Thalassiosira oceanica</name>
    <name type="common">Marine diatom</name>
    <dbReference type="NCBI Taxonomy" id="159749"/>
    <lineage>
        <taxon>Eukaryota</taxon>
        <taxon>Sar</taxon>
        <taxon>Stramenopiles</taxon>
        <taxon>Ochrophyta</taxon>
        <taxon>Bacillariophyta</taxon>
        <taxon>Coscinodiscophyceae</taxon>
        <taxon>Thalassiosirophycidae</taxon>
        <taxon>Thalassiosirales</taxon>
        <taxon>Thalassiosiraceae</taxon>
        <taxon>Thalassiosira</taxon>
    </lineage>
</organism>
<dbReference type="InterPro" id="IPR050951">
    <property type="entry name" value="Retrovirus_Pol_polyprotein"/>
</dbReference>
<dbReference type="PROSITE" id="PS50878">
    <property type="entry name" value="RT_POL"/>
    <property type="match status" value="1"/>
</dbReference>
<feature type="non-terminal residue" evidence="2">
    <location>
        <position position="148"/>
    </location>
</feature>
<proteinExistence type="predicted"/>
<dbReference type="Proteomes" id="UP000266841">
    <property type="component" value="Unassembled WGS sequence"/>
</dbReference>
<dbReference type="PANTHER" id="PTHR37984">
    <property type="entry name" value="PROTEIN CBG26694"/>
    <property type="match status" value="1"/>
</dbReference>
<evidence type="ECO:0000313" key="3">
    <source>
        <dbReference type="Proteomes" id="UP000266841"/>
    </source>
</evidence>
<dbReference type="AlphaFoldDB" id="K0TIE6"/>
<dbReference type="PANTHER" id="PTHR37984:SF5">
    <property type="entry name" value="PROTEIN NYNRIN-LIKE"/>
    <property type="match status" value="1"/>
</dbReference>
<accession>K0TIE6</accession>
<dbReference type="Gene3D" id="3.30.70.270">
    <property type="match status" value="1"/>
</dbReference>
<dbReference type="InterPro" id="IPR000477">
    <property type="entry name" value="RT_dom"/>
</dbReference>